<comment type="caution">
    <text evidence="1">The sequence shown here is derived from an EMBL/GenBank/DDBJ whole genome shotgun (WGS) entry which is preliminary data.</text>
</comment>
<protein>
    <submittedName>
        <fullName evidence="1">Uncharacterized protein</fullName>
    </submittedName>
</protein>
<keyword evidence="2" id="KW-1185">Reference proteome</keyword>
<name>A0ABX1S1B8_9FLAO</name>
<dbReference type="Proteomes" id="UP000746690">
    <property type="component" value="Unassembled WGS sequence"/>
</dbReference>
<sequence length="143" mass="16511">MKKAVIFTIVFFTSLCIRSQEFTKKVQLKKGQAKFGKAFVLSMDEILTIGNKDDLIEVEITDWIEEWGYDAPPEDPNRNYFSDVQYTLKVKVGDVIKKISISSSLLELKGRFSIDLTDYNIIILSDNYQRDLSSIEMIINKKE</sequence>
<proteinExistence type="predicted"/>
<dbReference type="EMBL" id="JABBHF010000014">
    <property type="protein sequence ID" value="NMH89627.1"/>
    <property type="molecule type" value="Genomic_DNA"/>
</dbReference>
<reference evidence="1 2" key="1">
    <citation type="submission" date="2020-04" db="EMBL/GenBank/DDBJ databases">
        <title>A Flavivirga sp. nov.</title>
        <authorList>
            <person name="Sun X."/>
        </authorList>
    </citation>
    <scope>NUCLEOTIDE SEQUENCE [LARGE SCALE GENOMIC DNA]</scope>
    <source>
        <strain evidence="1 2">Y03</strain>
    </source>
</reference>
<organism evidence="1 2">
    <name type="scientific">Flavivirga algicola</name>
    <dbReference type="NCBI Taxonomy" id="2729136"/>
    <lineage>
        <taxon>Bacteria</taxon>
        <taxon>Pseudomonadati</taxon>
        <taxon>Bacteroidota</taxon>
        <taxon>Flavobacteriia</taxon>
        <taxon>Flavobacteriales</taxon>
        <taxon>Flavobacteriaceae</taxon>
        <taxon>Flavivirga</taxon>
    </lineage>
</organism>
<evidence type="ECO:0000313" key="2">
    <source>
        <dbReference type="Proteomes" id="UP000746690"/>
    </source>
</evidence>
<accession>A0ABX1S1B8</accession>
<gene>
    <name evidence="1" type="ORF">HHX25_19125</name>
</gene>
<dbReference type="RefSeq" id="WP_169676774.1">
    <property type="nucleotide sequence ID" value="NZ_JABBHF010000014.1"/>
</dbReference>
<evidence type="ECO:0000313" key="1">
    <source>
        <dbReference type="EMBL" id="NMH89627.1"/>
    </source>
</evidence>